<dbReference type="SUPFAM" id="SSF102114">
    <property type="entry name" value="Radical SAM enzymes"/>
    <property type="match status" value="1"/>
</dbReference>
<evidence type="ECO:0000313" key="8">
    <source>
        <dbReference type="EMBL" id="QIH73011.1"/>
    </source>
</evidence>
<keyword evidence="3" id="KW-0479">Metal-binding</keyword>
<protein>
    <submittedName>
        <fullName evidence="8">Radical SAM protein</fullName>
    </submittedName>
    <submittedName>
        <fullName evidence="9">S-adenosyl-L-methionine-dependent 2-deoxy-scyllo-inosamine dehydrogenase</fullName>
    </submittedName>
</protein>
<feature type="domain" description="4Fe4S-binding SPASM" evidence="7">
    <location>
        <begin position="351"/>
        <end position="414"/>
    </location>
</feature>
<evidence type="ECO:0000256" key="1">
    <source>
        <dbReference type="ARBA" id="ARBA00001966"/>
    </source>
</evidence>
<dbReference type="InterPro" id="IPR058240">
    <property type="entry name" value="rSAM_sf"/>
</dbReference>
<evidence type="ECO:0000256" key="2">
    <source>
        <dbReference type="ARBA" id="ARBA00022691"/>
    </source>
</evidence>
<reference evidence="8 11" key="2">
    <citation type="submission" date="2020-01" db="EMBL/GenBank/DDBJ databases">
        <authorList>
            <person name="Wang S."/>
        </authorList>
    </citation>
    <scope>NUCLEOTIDE SEQUENCE [LARGE SCALE GENOMIC DNA]</scope>
    <source>
        <strain evidence="8 11">D151-2-6</strain>
    </source>
</reference>
<evidence type="ECO:0000259" key="7">
    <source>
        <dbReference type="Pfam" id="PF13186"/>
    </source>
</evidence>
<dbReference type="Pfam" id="PF13186">
    <property type="entry name" value="SPASM"/>
    <property type="match status" value="1"/>
</dbReference>
<keyword evidence="4" id="KW-0408">Iron</keyword>
<dbReference type="InterPro" id="IPR013785">
    <property type="entry name" value="Aldolase_TIM"/>
</dbReference>
<organism evidence="9 10">
    <name type="scientific">Brevundimonas mediterranea</name>
    <dbReference type="NCBI Taxonomy" id="74329"/>
    <lineage>
        <taxon>Bacteria</taxon>
        <taxon>Pseudomonadati</taxon>
        <taxon>Pseudomonadota</taxon>
        <taxon>Alphaproteobacteria</taxon>
        <taxon>Caulobacterales</taxon>
        <taxon>Caulobacteraceae</taxon>
        <taxon>Brevundimonas</taxon>
    </lineage>
</organism>
<dbReference type="AlphaFoldDB" id="A0A6G7EH99"/>
<dbReference type="Pfam" id="PF04055">
    <property type="entry name" value="Radical_SAM"/>
    <property type="match status" value="1"/>
</dbReference>
<keyword evidence="10" id="KW-1185">Reference proteome</keyword>
<dbReference type="PANTHER" id="PTHR11228:SF34">
    <property type="entry name" value="TUNGSTEN-CONTAINING ALDEHYDE FERREDOXIN OXIDOREDUCTASE COFACTOR MODIFYING PROTEIN"/>
    <property type="match status" value="1"/>
</dbReference>
<proteinExistence type="predicted"/>
<dbReference type="PANTHER" id="PTHR11228">
    <property type="entry name" value="RADICAL SAM DOMAIN PROTEIN"/>
    <property type="match status" value="1"/>
</dbReference>
<dbReference type="GO" id="GO:0051536">
    <property type="term" value="F:iron-sulfur cluster binding"/>
    <property type="evidence" value="ECO:0007669"/>
    <property type="project" value="UniProtKB-KW"/>
</dbReference>
<evidence type="ECO:0000313" key="9">
    <source>
        <dbReference type="EMBL" id="VDC49503.1"/>
    </source>
</evidence>
<dbReference type="InterPro" id="IPR050377">
    <property type="entry name" value="Radical_SAM_PqqE_MftC-like"/>
</dbReference>
<accession>A0A6G7EH99</accession>
<keyword evidence="2" id="KW-0949">S-adenosyl-L-methionine</keyword>
<dbReference type="InterPro" id="IPR023885">
    <property type="entry name" value="4Fe4S-binding_SPASM_dom"/>
</dbReference>
<feature type="domain" description="Radical SAM core" evidence="6">
    <location>
        <begin position="149"/>
        <end position="272"/>
    </location>
</feature>
<evidence type="ECO:0000313" key="11">
    <source>
        <dbReference type="Proteomes" id="UP000501325"/>
    </source>
</evidence>
<dbReference type="Gene3D" id="3.20.20.70">
    <property type="entry name" value="Aldolase class I"/>
    <property type="match status" value="1"/>
</dbReference>
<keyword evidence="5" id="KW-0411">Iron-sulfur</keyword>
<comment type="cofactor">
    <cofactor evidence="1">
        <name>[4Fe-4S] cluster</name>
        <dbReference type="ChEBI" id="CHEBI:49883"/>
    </cofactor>
</comment>
<dbReference type="Proteomes" id="UP000501325">
    <property type="component" value="Chromosome"/>
</dbReference>
<sequence>MTQFRGGVNVIDPVEAGAVPSKGVFMRERVELIAGPHMVRLQVQMSPYAQSETIAVRALSPEGHELAKDDVCVGDADAMVRLDALTLKFHLPEAQEITFEGHASANVSTTHLRFFTQAPVGEYERNEDRFNFYPGDIPHRSLRFLVIGTTAVCNANCSHCPTNKVYSRTQAKGVMDMALFERIIRELADLEFDGTVAFGLFGEPLQDPHLAARVEMIRSLCPKANISLSTNAALYDAAKHRDALAKIDDIAVHIEALTSDVYETVMRPLKVRRTFPRAEQLIADQAGRVHIVSPVHRQNIDQIANIKSHWEERGAGETEFIALSNRCGQSPNYDNLALAPTAVGCGPEMVITELVVDWDGAVLTCCQDFHRYGRIGDLRRESVVETLASASRARVRRLFNEKRWNALKACAGCKLDSESAVKTVVDEKLAVLDEKRRFSADQFGFKGAAKRVDGGILLDARNLASAIGLRSRARRGATTGPNRRLTPGNYLVKFDLVDLKQDPGGGITLDVTDGSNVLTRHVPKRKGPWEMHLDVRPDAGKLEFRIHVRGARLWFCGVTVERIDLTA</sequence>
<dbReference type="InterPro" id="IPR007197">
    <property type="entry name" value="rSAM"/>
</dbReference>
<evidence type="ECO:0000259" key="6">
    <source>
        <dbReference type="Pfam" id="PF04055"/>
    </source>
</evidence>
<dbReference type="KEGG" id="bmed:GYM46_08620"/>
<dbReference type="EMBL" id="UXHF01000019">
    <property type="protein sequence ID" value="VDC49503.1"/>
    <property type="molecule type" value="Genomic_DNA"/>
</dbReference>
<dbReference type="GO" id="GO:0003824">
    <property type="term" value="F:catalytic activity"/>
    <property type="evidence" value="ECO:0007669"/>
    <property type="project" value="InterPro"/>
</dbReference>
<evidence type="ECO:0000256" key="3">
    <source>
        <dbReference type="ARBA" id="ARBA00022723"/>
    </source>
</evidence>
<dbReference type="CDD" id="cd21109">
    <property type="entry name" value="SPASM"/>
    <property type="match status" value="1"/>
</dbReference>
<evidence type="ECO:0000256" key="4">
    <source>
        <dbReference type="ARBA" id="ARBA00023004"/>
    </source>
</evidence>
<dbReference type="Proteomes" id="UP000289220">
    <property type="component" value="Unassembled WGS sequence"/>
</dbReference>
<evidence type="ECO:0000313" key="10">
    <source>
        <dbReference type="Proteomes" id="UP000289220"/>
    </source>
</evidence>
<dbReference type="GO" id="GO:0046872">
    <property type="term" value="F:metal ion binding"/>
    <property type="evidence" value="ECO:0007669"/>
    <property type="project" value="UniProtKB-KW"/>
</dbReference>
<dbReference type="SFLD" id="SFLDS00029">
    <property type="entry name" value="Radical_SAM"/>
    <property type="match status" value="1"/>
</dbReference>
<evidence type="ECO:0000256" key="5">
    <source>
        <dbReference type="ARBA" id="ARBA00023014"/>
    </source>
</evidence>
<dbReference type="SFLD" id="SFLDG01067">
    <property type="entry name" value="SPASM/twitch_domain_containing"/>
    <property type="match status" value="1"/>
</dbReference>
<gene>
    <name evidence="9" type="primary">btrN</name>
    <name evidence="9" type="ORF">BREV_BREV_01287</name>
    <name evidence="8" type="ORF">GYM46_08620</name>
</gene>
<dbReference type="CDD" id="cd01335">
    <property type="entry name" value="Radical_SAM"/>
    <property type="match status" value="1"/>
</dbReference>
<reference evidence="9 10" key="1">
    <citation type="submission" date="2018-11" db="EMBL/GenBank/DDBJ databases">
        <authorList>
            <person name="Peiro R."/>
            <person name="Begona"/>
            <person name="Cbmso G."/>
            <person name="Lopez M."/>
            <person name="Gonzalez S."/>
            <person name="Sacristan E."/>
            <person name="Castillo E."/>
        </authorList>
    </citation>
    <scope>NUCLEOTIDE SEQUENCE [LARGE SCALE GENOMIC DNA]</scope>
    <source>
        <strain evidence="9">Brev_genome</strain>
    </source>
</reference>
<dbReference type="RefSeq" id="WP_164952642.1">
    <property type="nucleotide sequence ID" value="NZ_CP048751.1"/>
</dbReference>
<dbReference type="EMBL" id="CP048751">
    <property type="protein sequence ID" value="QIH73011.1"/>
    <property type="molecule type" value="Genomic_DNA"/>
</dbReference>
<name>A0A6G7EH99_9CAUL</name>